<feature type="transmembrane region" description="Helical" evidence="8">
    <location>
        <begin position="117"/>
        <end position="136"/>
    </location>
</feature>
<name>A0A420Y627_9PEZI</name>
<evidence type="ECO:0000256" key="8">
    <source>
        <dbReference type="SAM" id="Phobius"/>
    </source>
</evidence>
<evidence type="ECO:0000256" key="2">
    <source>
        <dbReference type="ARBA" id="ARBA00006727"/>
    </source>
</evidence>
<feature type="transmembrane region" description="Helical" evidence="8">
    <location>
        <begin position="249"/>
        <end position="269"/>
    </location>
</feature>
<dbReference type="InterPro" id="IPR020846">
    <property type="entry name" value="MFS_dom"/>
</dbReference>
<dbReference type="PANTHER" id="PTHR11360:SF224">
    <property type="entry name" value="MAJOR FACILITATOR SUPERFAMILY (MFS) PROFILE DOMAIN-CONTAINING PROTEIN-RELATED"/>
    <property type="match status" value="1"/>
</dbReference>
<dbReference type="InterPro" id="IPR011701">
    <property type="entry name" value="MFS"/>
</dbReference>
<sequence length="440" mass="47789">MAYEKATSIPDVDLENASNPELKEEGQAPPPDESNVEVEAPEGGTKAWLSLLGAFCAMFVSFGWVNCIALFQTEYESNELKQYSKSAVSWITSLEAFFMLFASPVAGWMFDNYGPRLPVFIGTILHVLGLMMASLSKEFYQFALSQSVCSGIGTSFIFTPSMTAPMTYFEKRRAIAGGLTTTGSALGGVIFPFIAIHLIPKAGFPWAMRACAFLILFLLIITNLTISSNLEHRKKPFKISNFVHPMRELNFVIISLASFCLYWAMFIPFDYIASAAIRYGMSSTNAFNLIPILNGASFFGRTVPNLLADKYGRFNVMVTMVLFNLIIVLAIWLPGRSDATSIVYAVLFGFGSGGCIGLAPVLIMQISPINEVGYRMGTIFAVSAVASLTSPPIGGAIVEATNGGVYDYAAVFSGVNFALALCLCAWLRARVVGRKIAIKG</sequence>
<feature type="transmembrane region" description="Helical" evidence="8">
    <location>
        <begin position="410"/>
        <end position="429"/>
    </location>
</feature>
<evidence type="ECO:0000256" key="3">
    <source>
        <dbReference type="ARBA" id="ARBA00022448"/>
    </source>
</evidence>
<evidence type="ECO:0000313" key="11">
    <source>
        <dbReference type="Proteomes" id="UP000275385"/>
    </source>
</evidence>
<evidence type="ECO:0000256" key="1">
    <source>
        <dbReference type="ARBA" id="ARBA00004141"/>
    </source>
</evidence>
<dbReference type="AlphaFoldDB" id="A0A420Y627"/>
<evidence type="ECO:0000256" key="5">
    <source>
        <dbReference type="ARBA" id="ARBA00022989"/>
    </source>
</evidence>
<evidence type="ECO:0000256" key="4">
    <source>
        <dbReference type="ARBA" id="ARBA00022692"/>
    </source>
</evidence>
<feature type="transmembrane region" description="Helical" evidence="8">
    <location>
        <begin position="314"/>
        <end position="335"/>
    </location>
</feature>
<comment type="caution">
    <text evidence="10">The sequence shown here is derived from an EMBL/GenBank/DDBJ whole genome shotgun (WGS) entry which is preliminary data.</text>
</comment>
<feature type="transmembrane region" description="Helical" evidence="8">
    <location>
        <begin position="91"/>
        <end position="110"/>
    </location>
</feature>
<evidence type="ECO:0000313" key="10">
    <source>
        <dbReference type="EMBL" id="RKU43332.1"/>
    </source>
</evidence>
<comment type="subcellular location">
    <subcellularLocation>
        <location evidence="1">Membrane</location>
        <topology evidence="1">Multi-pass membrane protein</topology>
    </subcellularLocation>
</comment>
<feature type="transmembrane region" description="Helical" evidence="8">
    <location>
        <begin position="341"/>
        <end position="364"/>
    </location>
</feature>
<dbReference type="SUPFAM" id="SSF103473">
    <property type="entry name" value="MFS general substrate transporter"/>
    <property type="match status" value="1"/>
</dbReference>
<comment type="similarity">
    <text evidence="2">Belongs to the major facilitator superfamily. Monocarboxylate porter (TC 2.A.1.13) family.</text>
</comment>
<keyword evidence="3" id="KW-0813">Transport</keyword>
<dbReference type="CDD" id="cd17352">
    <property type="entry name" value="MFS_MCT_SLC16"/>
    <property type="match status" value="1"/>
</dbReference>
<feature type="transmembrane region" description="Helical" evidence="8">
    <location>
        <begin position="174"/>
        <end position="200"/>
    </location>
</feature>
<dbReference type="Proteomes" id="UP000275385">
    <property type="component" value="Unassembled WGS sequence"/>
</dbReference>
<feature type="transmembrane region" description="Helical" evidence="8">
    <location>
        <begin position="206"/>
        <end position="228"/>
    </location>
</feature>
<dbReference type="GO" id="GO:0022857">
    <property type="term" value="F:transmembrane transporter activity"/>
    <property type="evidence" value="ECO:0007669"/>
    <property type="project" value="InterPro"/>
</dbReference>
<dbReference type="InterPro" id="IPR036259">
    <property type="entry name" value="MFS_trans_sf"/>
</dbReference>
<evidence type="ECO:0000259" key="9">
    <source>
        <dbReference type="PROSITE" id="PS50850"/>
    </source>
</evidence>
<proteinExistence type="inferred from homology"/>
<keyword evidence="6 8" id="KW-0472">Membrane</keyword>
<keyword evidence="4 8" id="KW-0812">Transmembrane</keyword>
<dbReference type="EMBL" id="QVQW01000044">
    <property type="protein sequence ID" value="RKU43332.1"/>
    <property type="molecule type" value="Genomic_DNA"/>
</dbReference>
<gene>
    <name evidence="10" type="ORF">DL546_004135</name>
</gene>
<feature type="transmembrane region" description="Helical" evidence="8">
    <location>
        <begin position="48"/>
        <end position="71"/>
    </location>
</feature>
<keyword evidence="5 8" id="KW-1133">Transmembrane helix</keyword>
<dbReference type="Gene3D" id="1.20.1250.20">
    <property type="entry name" value="MFS general substrate transporter like domains"/>
    <property type="match status" value="1"/>
</dbReference>
<dbReference type="PANTHER" id="PTHR11360">
    <property type="entry name" value="MONOCARBOXYLATE TRANSPORTER"/>
    <property type="match status" value="1"/>
</dbReference>
<feature type="transmembrane region" description="Helical" evidence="8">
    <location>
        <begin position="376"/>
        <end position="398"/>
    </location>
</feature>
<feature type="domain" description="Major facilitator superfamily (MFS) profile" evidence="9">
    <location>
        <begin position="46"/>
        <end position="432"/>
    </location>
</feature>
<feature type="region of interest" description="Disordered" evidence="7">
    <location>
        <begin position="1"/>
        <end position="39"/>
    </location>
</feature>
<reference evidence="10 11" key="1">
    <citation type="submission" date="2018-08" db="EMBL/GenBank/DDBJ databases">
        <title>Draft genome of the lignicolous fungus Coniochaeta pulveracea.</title>
        <authorList>
            <person name="Borstlap C.J."/>
            <person name="De Witt R.N."/>
            <person name="Botha A."/>
            <person name="Volschenk H."/>
        </authorList>
    </citation>
    <scope>NUCLEOTIDE SEQUENCE [LARGE SCALE GENOMIC DNA]</scope>
    <source>
        <strain evidence="10 11">CAB683</strain>
    </source>
</reference>
<organism evidence="10 11">
    <name type="scientific">Coniochaeta pulveracea</name>
    <dbReference type="NCBI Taxonomy" id="177199"/>
    <lineage>
        <taxon>Eukaryota</taxon>
        <taxon>Fungi</taxon>
        <taxon>Dikarya</taxon>
        <taxon>Ascomycota</taxon>
        <taxon>Pezizomycotina</taxon>
        <taxon>Sordariomycetes</taxon>
        <taxon>Sordariomycetidae</taxon>
        <taxon>Coniochaetales</taxon>
        <taxon>Coniochaetaceae</taxon>
        <taxon>Coniochaeta</taxon>
    </lineage>
</organism>
<dbReference type="Pfam" id="PF07690">
    <property type="entry name" value="MFS_1"/>
    <property type="match status" value="1"/>
</dbReference>
<evidence type="ECO:0000256" key="6">
    <source>
        <dbReference type="ARBA" id="ARBA00023136"/>
    </source>
</evidence>
<protein>
    <recommendedName>
        <fullName evidence="9">Major facilitator superfamily (MFS) profile domain-containing protein</fullName>
    </recommendedName>
</protein>
<evidence type="ECO:0000256" key="7">
    <source>
        <dbReference type="SAM" id="MobiDB-lite"/>
    </source>
</evidence>
<keyword evidence="11" id="KW-1185">Reference proteome</keyword>
<dbReference type="OrthoDB" id="5667at2759"/>
<dbReference type="InterPro" id="IPR050327">
    <property type="entry name" value="Proton-linked_MCT"/>
</dbReference>
<feature type="transmembrane region" description="Helical" evidence="8">
    <location>
        <begin position="142"/>
        <end position="162"/>
    </location>
</feature>
<accession>A0A420Y627</accession>
<dbReference type="GO" id="GO:0016020">
    <property type="term" value="C:membrane"/>
    <property type="evidence" value="ECO:0007669"/>
    <property type="project" value="UniProtKB-SubCell"/>
</dbReference>
<dbReference type="PROSITE" id="PS50850">
    <property type="entry name" value="MFS"/>
    <property type="match status" value="1"/>
</dbReference>